<comment type="caution">
    <text evidence="2">The sequence shown here is derived from an EMBL/GenBank/DDBJ whole genome shotgun (WGS) entry which is preliminary data.</text>
</comment>
<name>A0AA37P318_9BACT</name>
<sequence length="93" mass="10745">MKEFKSRGISLENMVGENPVKEKGTTGKPAGKTYNQTIALTEDLVWELRTFAADHRYRGVKTILEAMVGCFLKEDGTLDREKLEDFWREYVEK</sequence>
<evidence type="ECO:0000313" key="3">
    <source>
        <dbReference type="Proteomes" id="UP001055104"/>
    </source>
</evidence>
<dbReference type="EMBL" id="BQOB01000001">
    <property type="protein sequence ID" value="GKH83261.1"/>
    <property type="molecule type" value="Genomic_DNA"/>
</dbReference>
<protein>
    <submittedName>
        <fullName evidence="2">Uncharacterized protein</fullName>
    </submittedName>
</protein>
<proteinExistence type="predicted"/>
<feature type="region of interest" description="Disordered" evidence="1">
    <location>
        <begin position="1"/>
        <end position="32"/>
    </location>
</feature>
<evidence type="ECO:0000256" key="1">
    <source>
        <dbReference type="SAM" id="MobiDB-lite"/>
    </source>
</evidence>
<dbReference type="AlphaFoldDB" id="A0AA37P318"/>
<organism evidence="2 3">
    <name type="scientific">Phocaeicola dorei</name>
    <dbReference type="NCBI Taxonomy" id="357276"/>
    <lineage>
        <taxon>Bacteria</taxon>
        <taxon>Pseudomonadati</taxon>
        <taxon>Bacteroidota</taxon>
        <taxon>Bacteroidia</taxon>
        <taxon>Bacteroidales</taxon>
        <taxon>Bacteroidaceae</taxon>
        <taxon>Phocaeicola</taxon>
    </lineage>
</organism>
<accession>A0AA37P318</accession>
<reference evidence="2" key="1">
    <citation type="submission" date="2022-01" db="EMBL/GenBank/DDBJ databases">
        <title>Novel bile acid biosynthetic pathways are enriched in the microbiome of centenarians.</title>
        <authorList>
            <person name="Sato Y."/>
            <person name="Atarashi K."/>
            <person name="Plichta R.D."/>
            <person name="Arai Y."/>
            <person name="Sasajima S."/>
            <person name="Kearney M.S."/>
            <person name="Suda W."/>
            <person name="Takeshita K."/>
            <person name="Sasaki T."/>
            <person name="Okamoto S."/>
            <person name="Skelly N.A."/>
            <person name="Okamura Y."/>
            <person name="Vlamakis H."/>
            <person name="Li Y."/>
            <person name="Tanoue T."/>
            <person name="Takei H."/>
            <person name="Nittono H."/>
            <person name="Narushima S."/>
            <person name="Irie J."/>
            <person name="Itoh H."/>
            <person name="Moriya K."/>
            <person name="Sugiura Y."/>
            <person name="Suematsu M."/>
            <person name="Moritoki N."/>
            <person name="Shibata S."/>
            <person name="Littman R.D."/>
            <person name="Fischbach A.M."/>
            <person name="Uwamino Y."/>
            <person name="Inoue T."/>
            <person name="Honda A."/>
            <person name="Hattori M."/>
            <person name="Murai T."/>
            <person name="Xavier J.R."/>
            <person name="Hirose N."/>
            <person name="Honda K."/>
        </authorList>
    </citation>
    <scope>NUCLEOTIDE SEQUENCE</scope>
    <source>
        <strain evidence="2">CE91-St7</strain>
    </source>
</reference>
<dbReference type="RefSeq" id="WP_177795387.1">
    <property type="nucleotide sequence ID" value="NZ_BQOA01000001.1"/>
</dbReference>
<gene>
    <name evidence="2" type="ORF">CE91St7_41450</name>
</gene>
<evidence type="ECO:0000313" key="2">
    <source>
        <dbReference type="EMBL" id="GKH83261.1"/>
    </source>
</evidence>
<dbReference type="Proteomes" id="UP001055104">
    <property type="component" value="Unassembled WGS sequence"/>
</dbReference>